<dbReference type="InterPro" id="IPR005182">
    <property type="entry name" value="YdbS-like_PH"/>
</dbReference>
<dbReference type="Pfam" id="PF03703">
    <property type="entry name" value="bPH_2"/>
    <property type="match status" value="1"/>
</dbReference>
<organism evidence="3 4">
    <name type="scientific">Candidatus Magasanikbacteria bacterium CG10_big_fil_rev_8_21_14_0_10_43_6</name>
    <dbReference type="NCBI Taxonomy" id="1974650"/>
    <lineage>
        <taxon>Bacteria</taxon>
        <taxon>Candidatus Magasanikiibacteriota</taxon>
    </lineage>
</organism>
<evidence type="ECO:0000313" key="3">
    <source>
        <dbReference type="EMBL" id="PIT86248.1"/>
    </source>
</evidence>
<dbReference type="AlphaFoldDB" id="A0A2M6W0G1"/>
<keyword evidence="1" id="KW-0812">Transmembrane</keyword>
<keyword evidence="1" id="KW-0472">Membrane</keyword>
<protein>
    <recommendedName>
        <fullName evidence="2">YdbS-like PH domain-containing protein</fullName>
    </recommendedName>
</protein>
<comment type="caution">
    <text evidence="3">The sequence shown here is derived from an EMBL/GenBank/DDBJ whole genome shotgun (WGS) entry which is preliminary data.</text>
</comment>
<keyword evidence="1" id="KW-1133">Transmembrane helix</keyword>
<reference evidence="4" key="1">
    <citation type="submission" date="2017-09" db="EMBL/GenBank/DDBJ databases">
        <title>Depth-based differentiation of microbial function through sediment-hosted aquifers and enrichment of novel symbionts in the deep terrestrial subsurface.</title>
        <authorList>
            <person name="Probst A.J."/>
            <person name="Ladd B."/>
            <person name="Jarett J.K."/>
            <person name="Geller-Mcgrath D.E."/>
            <person name="Sieber C.M.K."/>
            <person name="Emerson J.B."/>
            <person name="Anantharaman K."/>
            <person name="Thomas B.C."/>
            <person name="Malmstrom R."/>
            <person name="Stieglmeier M."/>
            <person name="Klingl A."/>
            <person name="Woyke T."/>
            <person name="Ryan C.M."/>
            <person name="Banfield J.F."/>
        </authorList>
    </citation>
    <scope>NUCLEOTIDE SEQUENCE [LARGE SCALE GENOMIC DNA]</scope>
</reference>
<feature type="transmembrane region" description="Helical" evidence="1">
    <location>
        <begin position="30"/>
        <end position="47"/>
    </location>
</feature>
<feature type="transmembrane region" description="Helical" evidence="1">
    <location>
        <begin position="59"/>
        <end position="80"/>
    </location>
</feature>
<gene>
    <name evidence="3" type="ORF">COU33_04240</name>
</gene>
<dbReference type="EMBL" id="PFBZ01000183">
    <property type="protein sequence ID" value="PIT86248.1"/>
    <property type="molecule type" value="Genomic_DNA"/>
</dbReference>
<name>A0A2M6W0G1_9BACT</name>
<evidence type="ECO:0000256" key="1">
    <source>
        <dbReference type="SAM" id="Phobius"/>
    </source>
</evidence>
<dbReference type="Proteomes" id="UP000229362">
    <property type="component" value="Unassembled WGS sequence"/>
</dbReference>
<feature type="domain" description="YdbS-like PH" evidence="2">
    <location>
        <begin position="91"/>
        <end position="164"/>
    </location>
</feature>
<evidence type="ECO:0000259" key="2">
    <source>
        <dbReference type="Pfam" id="PF03703"/>
    </source>
</evidence>
<proteinExistence type="predicted"/>
<accession>A0A2M6W0G1</accession>
<evidence type="ECO:0000313" key="4">
    <source>
        <dbReference type="Proteomes" id="UP000229362"/>
    </source>
</evidence>
<sequence>MRVSHLIKQKSYERVVHVLRRHPLTFIPKILLFIVLAVVPLAVYGMIDNLFPTLFSSDAVFALAILGGSAYSLGVLLFFYQQFIVFYLDMWVVTNDRIVDVEQLGLFSRTISELDLFRIQDVTTDVHGLFPTLFHYGRVTVKTASSNINIVFFDVARPNDIREELIQLSHEDRKFHYGTAVTSE</sequence>